<feature type="active site" description="Charge relay system" evidence="5">
    <location>
        <position position="285"/>
    </location>
</feature>
<keyword evidence="8" id="KW-1133">Transmembrane helix</keyword>
<evidence type="ECO:0000256" key="1">
    <source>
        <dbReference type="ARBA" id="ARBA00011073"/>
    </source>
</evidence>
<dbReference type="PROSITE" id="PS00136">
    <property type="entry name" value="SUBTILASE_ASP"/>
    <property type="match status" value="1"/>
</dbReference>
<dbReference type="InterPro" id="IPR023827">
    <property type="entry name" value="Peptidase_S8_Asp-AS"/>
</dbReference>
<keyword evidence="3 5" id="KW-0378">Hydrolase</keyword>
<evidence type="ECO:0000313" key="10">
    <source>
        <dbReference type="EMBL" id="GAA1697897.1"/>
    </source>
</evidence>
<keyword evidence="11" id="KW-1185">Reference proteome</keyword>
<keyword evidence="4 5" id="KW-0720">Serine protease</keyword>
<gene>
    <name evidence="10" type="ORF">GCM10009745_50200</name>
</gene>
<evidence type="ECO:0000256" key="7">
    <source>
        <dbReference type="SAM" id="MobiDB-lite"/>
    </source>
</evidence>
<dbReference type="InterPro" id="IPR000209">
    <property type="entry name" value="Peptidase_S8/S53_dom"/>
</dbReference>
<feature type="active site" description="Charge relay system" evidence="5">
    <location>
        <position position="461"/>
    </location>
</feature>
<keyword evidence="8" id="KW-0472">Membrane</keyword>
<dbReference type="InterPro" id="IPR023828">
    <property type="entry name" value="Peptidase_S8_Ser-AS"/>
</dbReference>
<dbReference type="PANTHER" id="PTHR43399:SF4">
    <property type="entry name" value="CELL WALL-ASSOCIATED PROTEASE"/>
    <property type="match status" value="1"/>
</dbReference>
<dbReference type="PANTHER" id="PTHR43399">
    <property type="entry name" value="SUBTILISIN-RELATED"/>
    <property type="match status" value="1"/>
</dbReference>
<protein>
    <submittedName>
        <fullName evidence="10">S8 family serine peptidase</fullName>
    </submittedName>
</protein>
<reference evidence="11" key="1">
    <citation type="journal article" date="2019" name="Int. J. Syst. Evol. Microbiol.">
        <title>The Global Catalogue of Microorganisms (GCM) 10K type strain sequencing project: providing services to taxonomists for standard genome sequencing and annotation.</title>
        <authorList>
            <consortium name="The Broad Institute Genomics Platform"/>
            <consortium name="The Broad Institute Genome Sequencing Center for Infectious Disease"/>
            <person name="Wu L."/>
            <person name="Ma J."/>
        </authorList>
    </citation>
    <scope>NUCLEOTIDE SEQUENCE [LARGE SCALE GENOMIC DNA]</scope>
    <source>
        <strain evidence="11">JCM 14307</strain>
    </source>
</reference>
<keyword evidence="2 5" id="KW-0645">Protease</keyword>
<dbReference type="InterPro" id="IPR017297">
    <property type="entry name" value="Peptidase_S8A_DPH-A"/>
</dbReference>
<dbReference type="CDD" id="cd07487">
    <property type="entry name" value="Peptidases_S8_1"/>
    <property type="match status" value="1"/>
</dbReference>
<keyword evidence="8" id="KW-0812">Transmembrane</keyword>
<name>A0ABP4U3G2_9ACTN</name>
<feature type="compositionally biased region" description="Basic and acidic residues" evidence="7">
    <location>
        <begin position="13"/>
        <end position="23"/>
    </location>
</feature>
<organism evidence="10 11">
    <name type="scientific">Kribbella yunnanensis</name>
    <dbReference type="NCBI Taxonomy" id="190194"/>
    <lineage>
        <taxon>Bacteria</taxon>
        <taxon>Bacillati</taxon>
        <taxon>Actinomycetota</taxon>
        <taxon>Actinomycetes</taxon>
        <taxon>Propionibacteriales</taxon>
        <taxon>Kribbellaceae</taxon>
        <taxon>Kribbella</taxon>
    </lineage>
</organism>
<evidence type="ECO:0000256" key="8">
    <source>
        <dbReference type="SAM" id="Phobius"/>
    </source>
</evidence>
<evidence type="ECO:0000256" key="6">
    <source>
        <dbReference type="RuleBase" id="RU003355"/>
    </source>
</evidence>
<dbReference type="PRINTS" id="PR00723">
    <property type="entry name" value="SUBTILISIN"/>
</dbReference>
<comment type="caution">
    <text evidence="10">The sequence shown here is derived from an EMBL/GenBank/DDBJ whole genome shotgun (WGS) entry which is preliminary data.</text>
</comment>
<dbReference type="InterPro" id="IPR036852">
    <property type="entry name" value="Peptidase_S8/S53_dom_sf"/>
</dbReference>
<feature type="region of interest" description="Disordered" evidence="7">
    <location>
        <begin position="1"/>
        <end position="23"/>
    </location>
</feature>
<comment type="similarity">
    <text evidence="1 5 6">Belongs to the peptidase S8 family.</text>
</comment>
<sequence>MARRLRSVRRAGGPREDKPKREGLIVVSTPRSRRIGVAAVASIAALGIGLSGIAQASATQPRPTSLAEKAQANKAAVKVTLVTGDRVTVHGDGKATVEPGAGRHGIAFGSYRVQGHLYVVPSDVRQQVASGRLDRRLFDVTGLIKMKYDDKSSKAIPVIVTYAGQAKTRAAVPGATVTRQLPVVNGAALSVDKSKAAAFLAGAGNNARSATAIEKIWLNGKRELLLDKSVPQIGAPEAWKAGYTGKGVSVAVLDTGIDATHPDLSTQVAGAKNFTTESADDVIGHGTHVASTIAGTGAASGGKYKGVAPDAKLYDGKVCEAFGCFEDDLLAGMEWAAKEVKAKVVNFSIGGADSPEIDPLEEAVNRLTAETGTLFVIAAGNSGPGAGSVGSPGSAEAALTVGAVDKQDKLAEFSSVGPRVGDGAVKPDVTAPGVDIVAARSKDGSIGTPVGDKYLSLSGTSMATPHTAGAAAILTQQHPNWKAGELKSAITGSAKPAADQTTFQQGAGRIDVAKGIKQTVVSDPGNLSFGTAVWPHNDDEPVTKTLTYRNLGDQPVTLNLAATLTDPTGAAAPAGSLQLSANTVTVPAGGTASVQATSNTKHNGPDGAYSGRVTATGGDTSVVSGIGVNKEVESYNLKVKTSGPDGKPLPPFIVVLGLDDHSFNFYYTDKDELSLRLPKGGYHLEASNFLVDPNDPEKGSFYEVVQPALQLTGDASTDLDARLTKPVKVTVPNAGASLAVGSVGYERYTPDGQSGLGSSALLFDFDNVNTAQIGPALPPEQLTGFVGSQWAKKNSEGRFDNSPYLYAQGEGTPGVFPTGLIRNVQAKELAEVTQQINAASDRKVERVVFGSAGGWAIILDYDQPATTKLLADDKPAQWSTQISEIVPSTDPENPFPDTITQLRSPFREYQAGKKYQERFNAAAFTPSPAFAGRAGNDLLVLAYGLTDADGNQGATRADSEWSKLLRDGKVVAESKYFGEAFAEGLPPEKAKFTFQSSMTRQTYSAFSTRTDLTWTFSSAKTAEETQIPLVGVGYHPKVDKHNVADRKPVSVLPFTLLAQEGSAVSAVKKVELQVSGDNGKTWHKASVVPAGHGSYKAIFATPKGAKTISLKAHVVDAQGNTADQTTIGAYPLR</sequence>
<dbReference type="PIRSF" id="PIRSF037854">
    <property type="entry name" value="Dihydropyridine_esterase"/>
    <property type="match status" value="1"/>
</dbReference>
<dbReference type="Pfam" id="PF00082">
    <property type="entry name" value="Peptidase_S8"/>
    <property type="match status" value="1"/>
</dbReference>
<dbReference type="InterPro" id="IPR015500">
    <property type="entry name" value="Peptidase_S8_subtilisin-rel"/>
</dbReference>
<dbReference type="Proteomes" id="UP001500280">
    <property type="component" value="Unassembled WGS sequence"/>
</dbReference>
<dbReference type="SUPFAM" id="SSF52743">
    <property type="entry name" value="Subtilisin-like"/>
    <property type="match status" value="1"/>
</dbReference>
<evidence type="ECO:0000256" key="3">
    <source>
        <dbReference type="ARBA" id="ARBA00022801"/>
    </source>
</evidence>
<dbReference type="PROSITE" id="PS51892">
    <property type="entry name" value="SUBTILASE"/>
    <property type="match status" value="1"/>
</dbReference>
<dbReference type="PROSITE" id="PS00138">
    <property type="entry name" value="SUBTILASE_SER"/>
    <property type="match status" value="1"/>
</dbReference>
<evidence type="ECO:0000256" key="5">
    <source>
        <dbReference type="PROSITE-ProRule" id="PRU01240"/>
    </source>
</evidence>
<evidence type="ECO:0000313" key="11">
    <source>
        <dbReference type="Proteomes" id="UP001500280"/>
    </source>
</evidence>
<accession>A0ABP4U3G2</accession>
<dbReference type="InterPro" id="IPR051048">
    <property type="entry name" value="Peptidase_S8/S53_subtilisin"/>
</dbReference>
<feature type="active site" description="Charge relay system" evidence="5">
    <location>
        <position position="254"/>
    </location>
</feature>
<evidence type="ECO:0000256" key="2">
    <source>
        <dbReference type="ARBA" id="ARBA00022670"/>
    </source>
</evidence>
<dbReference type="PROSITE" id="PS00137">
    <property type="entry name" value="SUBTILASE_HIS"/>
    <property type="match status" value="1"/>
</dbReference>
<dbReference type="Gene3D" id="3.40.50.200">
    <property type="entry name" value="Peptidase S8/S53 domain"/>
    <property type="match status" value="1"/>
</dbReference>
<feature type="domain" description="Peptidase S8/S53" evidence="9">
    <location>
        <begin position="245"/>
        <end position="508"/>
    </location>
</feature>
<proteinExistence type="inferred from homology"/>
<feature type="transmembrane region" description="Helical" evidence="8">
    <location>
        <begin position="35"/>
        <end position="54"/>
    </location>
</feature>
<dbReference type="InterPro" id="IPR022398">
    <property type="entry name" value="Peptidase_S8_His-AS"/>
</dbReference>
<dbReference type="EMBL" id="BAAANF010000017">
    <property type="protein sequence ID" value="GAA1697897.1"/>
    <property type="molecule type" value="Genomic_DNA"/>
</dbReference>
<evidence type="ECO:0000256" key="4">
    <source>
        <dbReference type="ARBA" id="ARBA00022825"/>
    </source>
</evidence>
<evidence type="ECO:0000259" key="9">
    <source>
        <dbReference type="Pfam" id="PF00082"/>
    </source>
</evidence>